<dbReference type="GO" id="GO:0065002">
    <property type="term" value="P:intracellular protein transmembrane transport"/>
    <property type="evidence" value="ECO:0007669"/>
    <property type="project" value="TreeGrafter"/>
</dbReference>
<keyword evidence="7" id="KW-1185">Reference proteome</keyword>
<dbReference type="EMBL" id="FOLH01000002">
    <property type="protein sequence ID" value="SFB97445.1"/>
    <property type="molecule type" value="Genomic_DNA"/>
</dbReference>
<dbReference type="PANTHER" id="PTHR30371">
    <property type="entry name" value="SEC-INDEPENDENT PROTEIN TRANSLOCASE PROTEIN TATC"/>
    <property type="match status" value="1"/>
</dbReference>
<accession>A0A1I1FDK0</accession>
<dbReference type="NCBIfam" id="TIGR00945">
    <property type="entry name" value="tatC"/>
    <property type="match status" value="1"/>
</dbReference>
<evidence type="ECO:0000256" key="4">
    <source>
        <dbReference type="ARBA" id="ARBA00023136"/>
    </source>
</evidence>
<comment type="similarity">
    <text evidence="5">Belongs to the TatC family.</text>
</comment>
<keyword evidence="5" id="KW-0811">Translocation</keyword>
<name>A0A1I1FDK0_9GAMM</name>
<evidence type="ECO:0000313" key="6">
    <source>
        <dbReference type="EMBL" id="SFB97445.1"/>
    </source>
</evidence>
<keyword evidence="4 5" id="KW-0472">Membrane</keyword>
<dbReference type="PROSITE" id="PS01218">
    <property type="entry name" value="TATC"/>
    <property type="match status" value="1"/>
</dbReference>
<dbReference type="RefSeq" id="WP_091960033.1">
    <property type="nucleotide sequence ID" value="NZ_FOLH01000002.1"/>
</dbReference>
<keyword evidence="5" id="KW-0813">Transport</keyword>
<evidence type="ECO:0000256" key="5">
    <source>
        <dbReference type="HAMAP-Rule" id="MF_00902"/>
    </source>
</evidence>
<feature type="transmembrane region" description="Helical" evidence="5">
    <location>
        <begin position="211"/>
        <end position="228"/>
    </location>
</feature>
<comment type="subunit">
    <text evidence="5">The Tat system comprises two distinct complexes: a TatABC complex, containing multiple copies of TatA, TatB and TatC subunits, and a separate TatA complex, containing only TatA subunits. Substrates initially bind to the TatABC complex, which probably triggers association of the separate TatA complex to form the active translocon.</text>
</comment>
<organism evidence="6 7">
    <name type="scientific">Marinospirillum celere</name>
    <dbReference type="NCBI Taxonomy" id="1122252"/>
    <lineage>
        <taxon>Bacteria</taxon>
        <taxon>Pseudomonadati</taxon>
        <taxon>Pseudomonadota</taxon>
        <taxon>Gammaproteobacteria</taxon>
        <taxon>Oceanospirillales</taxon>
        <taxon>Oceanospirillaceae</taxon>
        <taxon>Marinospirillum</taxon>
    </lineage>
</organism>
<evidence type="ECO:0000256" key="3">
    <source>
        <dbReference type="ARBA" id="ARBA00022989"/>
    </source>
</evidence>
<dbReference type="OrthoDB" id="9777044at2"/>
<dbReference type="PRINTS" id="PR01840">
    <property type="entry name" value="TATCFAMILY"/>
</dbReference>
<keyword evidence="5" id="KW-0653">Protein transport</keyword>
<evidence type="ECO:0000256" key="1">
    <source>
        <dbReference type="ARBA" id="ARBA00004141"/>
    </source>
</evidence>
<dbReference type="PANTHER" id="PTHR30371:SF0">
    <property type="entry name" value="SEC-INDEPENDENT PROTEIN TRANSLOCASE PROTEIN TATC, CHLOROPLASTIC-RELATED"/>
    <property type="match status" value="1"/>
</dbReference>
<dbReference type="HAMAP" id="MF_00902">
    <property type="entry name" value="TatC"/>
    <property type="match status" value="1"/>
</dbReference>
<feature type="transmembrane region" description="Helical" evidence="5">
    <location>
        <begin position="123"/>
        <end position="153"/>
    </location>
</feature>
<comment type="subcellular location">
    <subcellularLocation>
        <location evidence="5">Cell membrane</location>
        <topology evidence="5">Multi-pass membrane protein</topology>
    </subcellularLocation>
    <subcellularLocation>
        <location evidence="1">Membrane</location>
        <topology evidence="1">Multi-pass membrane protein</topology>
    </subcellularLocation>
</comment>
<proteinExistence type="inferred from homology"/>
<reference evidence="6 7" key="1">
    <citation type="submission" date="2016-10" db="EMBL/GenBank/DDBJ databases">
        <authorList>
            <person name="de Groot N.N."/>
        </authorList>
    </citation>
    <scope>NUCLEOTIDE SEQUENCE [LARGE SCALE GENOMIC DNA]</scope>
    <source>
        <strain evidence="6 7">DSM 18438</strain>
    </source>
</reference>
<comment type="function">
    <text evidence="5">Part of the twin-arginine translocation (Tat) system that transports large folded proteins containing a characteristic twin-arginine motif in their signal peptide across membranes. Together with TatB, TatC is part of a receptor directly interacting with Tat signal peptides.</text>
</comment>
<dbReference type="GO" id="GO:0009977">
    <property type="term" value="F:proton motive force dependent protein transmembrane transporter activity"/>
    <property type="evidence" value="ECO:0007669"/>
    <property type="project" value="TreeGrafter"/>
</dbReference>
<protein>
    <recommendedName>
        <fullName evidence="5">Sec-independent protein translocase protein TatC</fullName>
    </recommendedName>
</protein>
<sequence length="262" mass="29214">MSQHNSSPETGSEEEIQSQQGHAPLVEHLVELRDRIIKMLLAILVIFLGLFFFANDIYLFVSEPLRLLMPEGTQMIATEVASPFLAPFKLTLFAAVVVAMPFILFQIWGFIAPGLYEHEKKLAFPIVASSILLFYAGMAFAYYAVFPLLFAFFTTAAPEGVAVMTDINAYLNFVLKLFFAFGLAFEIPVATVLLVLAGVTDVKKLAAKRMYVILGCFVVGMLLTPPDIFSQTLLALPMWLLFEVGILISYLLPKRKQEAEEE</sequence>
<dbReference type="GO" id="GO:0033281">
    <property type="term" value="C:TAT protein transport complex"/>
    <property type="evidence" value="ECO:0007669"/>
    <property type="project" value="UniProtKB-UniRule"/>
</dbReference>
<keyword evidence="2 5" id="KW-0812">Transmembrane</keyword>
<dbReference type="STRING" id="1122252.SAMN05660443_0959"/>
<dbReference type="AlphaFoldDB" id="A0A1I1FDK0"/>
<dbReference type="GO" id="GO:0043953">
    <property type="term" value="P:protein transport by the Tat complex"/>
    <property type="evidence" value="ECO:0007669"/>
    <property type="project" value="UniProtKB-UniRule"/>
</dbReference>
<evidence type="ECO:0000256" key="2">
    <source>
        <dbReference type="ARBA" id="ARBA00022692"/>
    </source>
</evidence>
<keyword evidence="3 5" id="KW-1133">Transmembrane helix</keyword>
<dbReference type="Pfam" id="PF00902">
    <property type="entry name" value="TatC"/>
    <property type="match status" value="1"/>
</dbReference>
<evidence type="ECO:0000313" key="7">
    <source>
        <dbReference type="Proteomes" id="UP000199058"/>
    </source>
</evidence>
<dbReference type="InterPro" id="IPR002033">
    <property type="entry name" value="TatC"/>
</dbReference>
<feature type="transmembrane region" description="Helical" evidence="5">
    <location>
        <begin position="39"/>
        <end position="61"/>
    </location>
</feature>
<feature type="transmembrane region" description="Helical" evidence="5">
    <location>
        <begin position="234"/>
        <end position="252"/>
    </location>
</feature>
<feature type="transmembrane region" description="Helical" evidence="5">
    <location>
        <begin position="173"/>
        <end position="199"/>
    </location>
</feature>
<gene>
    <name evidence="5" type="primary">tatC</name>
    <name evidence="6" type="ORF">SAMN05660443_0959</name>
</gene>
<feature type="transmembrane region" description="Helical" evidence="5">
    <location>
        <begin position="90"/>
        <end position="111"/>
    </location>
</feature>
<dbReference type="Proteomes" id="UP000199058">
    <property type="component" value="Unassembled WGS sequence"/>
</dbReference>
<keyword evidence="5" id="KW-1003">Cell membrane</keyword>
<dbReference type="InterPro" id="IPR019820">
    <property type="entry name" value="Sec-indep_translocase_CS"/>
</dbReference>